<keyword evidence="2 4" id="KW-0472">Membrane</keyword>
<feature type="transmembrane region" description="Helical" evidence="4">
    <location>
        <begin position="313"/>
        <end position="335"/>
    </location>
</feature>
<keyword evidence="4" id="KW-0812">Transmembrane</keyword>
<feature type="transmembrane region" description="Helical" evidence="4">
    <location>
        <begin position="380"/>
        <end position="399"/>
    </location>
</feature>
<reference evidence="5 6" key="1">
    <citation type="submission" date="2021-06" db="EMBL/GenBank/DDBJ databases">
        <authorList>
            <person name="Sun Q."/>
            <person name="Li D."/>
        </authorList>
    </citation>
    <scope>NUCLEOTIDE SEQUENCE [LARGE SCALE GENOMIC DNA]</scope>
    <source>
        <strain evidence="5 6">MSJ-5</strain>
    </source>
</reference>
<protein>
    <submittedName>
        <fullName evidence="5">Spore germination protein</fullName>
    </submittedName>
</protein>
<gene>
    <name evidence="5" type="ORF">KQI88_06660</name>
</gene>
<evidence type="ECO:0000256" key="2">
    <source>
        <dbReference type="ARBA" id="ARBA00023136"/>
    </source>
</evidence>
<dbReference type="PANTHER" id="PTHR22550">
    <property type="entry name" value="SPORE GERMINATION PROTEIN"/>
    <property type="match status" value="1"/>
</dbReference>
<evidence type="ECO:0000313" key="5">
    <source>
        <dbReference type="EMBL" id="MBU5676093.1"/>
    </source>
</evidence>
<sequence length="526" mass="58444">MSLWESLFGKKSENENIKPEETKVGKSLDENLESIKNMLIDCDDIVYRNIKVGTDESYRATLIYIDGMADKNLLNDYVLKNLMVSSRITPPNAKVIKKELSNILKDKTLTVSEMKEVETIEQGILDILSGDTVLILDDYEKLIIIASKGWDGRSISQPETESVIRGPREGFVETIRVNTALIRRRIRDHKLKIKGYKIGKRSQSDVCVMYIEDIVNQDALKEVDKRLSAIDIDAIIDSGYIEQLIEDNWRSPFPQIQITERPDVASAALYEGKIAIIVDNSPFSLIVPATLNAMMQSAEDYYERWGIATFIRILRYIGAAISLYAPALYIAVTAFHPQMLPSKLSMSIAANRAGVPFPSVIEAIIMEITLEILREAGVRLPGPIGATIGIVGGLVVGQAAVEAGIVGPIMVIVVAITAISSFAIPSYSMAIGLRLLRFLLIIVSATLGLYGIMLGTILILAHLCSLKSFGVPYLAPYTTYIRQSTDLKDTFIKAPLPSMHNRDTTANKNQSKRMQDRREEDLDKEE</sequence>
<feature type="transmembrane region" description="Helical" evidence="4">
    <location>
        <begin position="436"/>
        <end position="463"/>
    </location>
</feature>
<comment type="caution">
    <text evidence="5">The sequence shown here is derived from an EMBL/GenBank/DDBJ whole genome shotgun (WGS) entry which is preliminary data.</text>
</comment>
<organism evidence="5 6">
    <name type="scientific">Alkaliphilus flagellatus</name>
    <dbReference type="NCBI Taxonomy" id="2841507"/>
    <lineage>
        <taxon>Bacteria</taxon>
        <taxon>Bacillati</taxon>
        <taxon>Bacillota</taxon>
        <taxon>Clostridia</taxon>
        <taxon>Peptostreptococcales</taxon>
        <taxon>Natronincolaceae</taxon>
        <taxon>Alkaliphilus</taxon>
    </lineage>
</organism>
<dbReference type="EMBL" id="JAHLQK010000002">
    <property type="protein sequence ID" value="MBU5676093.1"/>
    <property type="molecule type" value="Genomic_DNA"/>
</dbReference>
<feature type="transmembrane region" description="Helical" evidence="4">
    <location>
        <begin position="405"/>
        <end position="424"/>
    </location>
</feature>
<keyword evidence="4" id="KW-1133">Transmembrane helix</keyword>
<evidence type="ECO:0000313" key="6">
    <source>
        <dbReference type="Proteomes" id="UP000779508"/>
    </source>
</evidence>
<feature type="compositionally biased region" description="Basic and acidic residues" evidence="3">
    <location>
        <begin position="513"/>
        <end position="526"/>
    </location>
</feature>
<dbReference type="InterPro" id="IPR050768">
    <property type="entry name" value="UPF0353/GerABKA_families"/>
</dbReference>
<name>A0ABS6G378_9FIRM</name>
<keyword evidence="6" id="KW-1185">Reference proteome</keyword>
<comment type="similarity">
    <text evidence="1">Belongs to the GerABKA family.</text>
</comment>
<dbReference type="InterPro" id="IPR004995">
    <property type="entry name" value="Spore_Ger"/>
</dbReference>
<dbReference type="RefSeq" id="WP_216415573.1">
    <property type="nucleotide sequence ID" value="NZ_JAHLQK010000002.1"/>
</dbReference>
<feature type="region of interest" description="Disordered" evidence="3">
    <location>
        <begin position="496"/>
        <end position="526"/>
    </location>
</feature>
<evidence type="ECO:0000256" key="1">
    <source>
        <dbReference type="ARBA" id="ARBA00005278"/>
    </source>
</evidence>
<evidence type="ECO:0000256" key="3">
    <source>
        <dbReference type="SAM" id="MobiDB-lite"/>
    </source>
</evidence>
<dbReference type="PANTHER" id="PTHR22550:SF5">
    <property type="entry name" value="LEUCINE ZIPPER PROTEIN 4"/>
    <property type="match status" value="1"/>
</dbReference>
<dbReference type="Pfam" id="PF03323">
    <property type="entry name" value="GerA"/>
    <property type="match status" value="1"/>
</dbReference>
<evidence type="ECO:0000256" key="4">
    <source>
        <dbReference type="SAM" id="Phobius"/>
    </source>
</evidence>
<dbReference type="PIRSF" id="PIRSF005690">
    <property type="entry name" value="GerBA"/>
    <property type="match status" value="1"/>
</dbReference>
<proteinExistence type="inferred from homology"/>
<dbReference type="Proteomes" id="UP000779508">
    <property type="component" value="Unassembled WGS sequence"/>
</dbReference>
<accession>A0ABS6G378</accession>